<keyword evidence="1 4" id="KW-0245">EGF-like domain</keyword>
<dbReference type="GO" id="GO:0007219">
    <property type="term" value="P:Notch signaling pathway"/>
    <property type="evidence" value="ECO:0007669"/>
    <property type="project" value="TreeGrafter"/>
</dbReference>
<feature type="disulfide bond" evidence="4">
    <location>
        <begin position="936"/>
        <end position="945"/>
    </location>
</feature>
<feature type="region of interest" description="Disordered" evidence="5">
    <location>
        <begin position="43"/>
        <end position="92"/>
    </location>
</feature>
<dbReference type="Proteomes" id="UP001054902">
    <property type="component" value="Unassembled WGS sequence"/>
</dbReference>
<dbReference type="Pfam" id="PF07974">
    <property type="entry name" value="EGF_2"/>
    <property type="match status" value="2"/>
</dbReference>
<feature type="region of interest" description="Disordered" evidence="5">
    <location>
        <begin position="437"/>
        <end position="711"/>
    </location>
</feature>
<feature type="domain" description="EGF-like" evidence="7">
    <location>
        <begin position="761"/>
        <end position="798"/>
    </location>
</feature>
<feature type="compositionally biased region" description="Basic and acidic residues" evidence="5">
    <location>
        <begin position="460"/>
        <end position="475"/>
    </location>
</feature>
<dbReference type="PANTHER" id="PTHR12916">
    <property type="entry name" value="CYTOCHROME C OXIDASE POLYPEPTIDE VIC-2"/>
    <property type="match status" value="1"/>
</dbReference>
<dbReference type="Gene3D" id="2.10.25.10">
    <property type="entry name" value="Laminin"/>
    <property type="match status" value="4"/>
</dbReference>
<reference evidence="8 9" key="1">
    <citation type="journal article" date="2021" name="Sci. Rep.">
        <title>The genome of the diatom Chaetoceros tenuissimus carries an ancient integrated fragment of an extant virus.</title>
        <authorList>
            <person name="Hongo Y."/>
            <person name="Kimura K."/>
            <person name="Takaki Y."/>
            <person name="Yoshida Y."/>
            <person name="Baba S."/>
            <person name="Kobayashi G."/>
            <person name="Nagasaki K."/>
            <person name="Hano T."/>
            <person name="Tomaru Y."/>
        </authorList>
    </citation>
    <scope>NUCLEOTIDE SEQUENCE [LARGE SCALE GENOMIC DNA]</scope>
    <source>
        <strain evidence="8 9">NIES-3715</strain>
    </source>
</reference>
<gene>
    <name evidence="8" type="ORF">CTEN210_11499</name>
</gene>
<feature type="disulfide bond" evidence="4">
    <location>
        <begin position="788"/>
        <end position="797"/>
    </location>
</feature>
<feature type="region of interest" description="Disordered" evidence="5">
    <location>
        <begin position="122"/>
        <end position="163"/>
    </location>
</feature>
<accession>A0AAD3H9L1</accession>
<feature type="compositionally biased region" description="Acidic residues" evidence="5">
    <location>
        <begin position="437"/>
        <end position="448"/>
    </location>
</feature>
<evidence type="ECO:0000256" key="4">
    <source>
        <dbReference type="PROSITE-ProRule" id="PRU00076"/>
    </source>
</evidence>
<feature type="compositionally biased region" description="Low complexity" evidence="5">
    <location>
        <begin position="476"/>
        <end position="705"/>
    </location>
</feature>
<evidence type="ECO:0000313" key="9">
    <source>
        <dbReference type="Proteomes" id="UP001054902"/>
    </source>
</evidence>
<dbReference type="InterPro" id="IPR003645">
    <property type="entry name" value="Fol_N"/>
</dbReference>
<feature type="domain" description="EGF-like" evidence="7">
    <location>
        <begin position="947"/>
        <end position="983"/>
    </location>
</feature>
<comment type="caution">
    <text evidence="4">Lacks conserved residue(s) required for the propagation of feature annotation.</text>
</comment>
<feature type="chain" id="PRO_5041897797" description="EGF-like domain-containing protein" evidence="6">
    <location>
        <begin position="27"/>
        <end position="1196"/>
    </location>
</feature>
<dbReference type="AlphaFoldDB" id="A0AAD3H9L1"/>
<dbReference type="PROSITE" id="PS00022">
    <property type="entry name" value="EGF_1"/>
    <property type="match status" value="3"/>
</dbReference>
<dbReference type="SMART" id="SM00274">
    <property type="entry name" value="FOLN"/>
    <property type="match status" value="7"/>
</dbReference>
<dbReference type="Gene3D" id="3.80.10.10">
    <property type="entry name" value="Ribonuclease Inhibitor"/>
    <property type="match status" value="1"/>
</dbReference>
<feature type="disulfide bond" evidence="4">
    <location>
        <begin position="862"/>
        <end position="871"/>
    </location>
</feature>
<dbReference type="SMART" id="SM00181">
    <property type="entry name" value="EGF"/>
    <property type="match status" value="7"/>
</dbReference>
<dbReference type="InterPro" id="IPR013111">
    <property type="entry name" value="EGF_extracell"/>
</dbReference>
<feature type="signal peptide" evidence="6">
    <location>
        <begin position="1"/>
        <end position="26"/>
    </location>
</feature>
<dbReference type="InterPro" id="IPR032675">
    <property type="entry name" value="LRR_dom_sf"/>
</dbReference>
<evidence type="ECO:0000256" key="5">
    <source>
        <dbReference type="SAM" id="MobiDB-lite"/>
    </source>
</evidence>
<feature type="domain" description="EGF-like" evidence="7">
    <location>
        <begin position="909"/>
        <end position="946"/>
    </location>
</feature>
<evidence type="ECO:0000256" key="3">
    <source>
        <dbReference type="ARBA" id="ARBA00023157"/>
    </source>
</evidence>
<protein>
    <recommendedName>
        <fullName evidence="7">EGF-like domain-containing protein</fullName>
    </recommendedName>
</protein>
<proteinExistence type="predicted"/>
<feature type="compositionally biased region" description="Low complexity" evidence="5">
    <location>
        <begin position="449"/>
        <end position="459"/>
    </location>
</feature>
<feature type="compositionally biased region" description="Low complexity" evidence="5">
    <location>
        <begin position="146"/>
        <end position="160"/>
    </location>
</feature>
<keyword evidence="3 4" id="KW-1015">Disulfide bond</keyword>
<dbReference type="GO" id="GO:0005112">
    <property type="term" value="F:Notch binding"/>
    <property type="evidence" value="ECO:0007669"/>
    <property type="project" value="TreeGrafter"/>
</dbReference>
<feature type="domain" description="EGF-like" evidence="7">
    <location>
        <begin position="835"/>
        <end position="872"/>
    </location>
</feature>
<comment type="caution">
    <text evidence="8">The sequence shown here is derived from an EMBL/GenBank/DDBJ whole genome shotgun (WGS) entry which is preliminary data.</text>
</comment>
<dbReference type="PROSITE" id="PS01186">
    <property type="entry name" value="EGF_2"/>
    <property type="match status" value="3"/>
</dbReference>
<dbReference type="PROSITE" id="PS50026">
    <property type="entry name" value="EGF_3"/>
    <property type="match status" value="4"/>
</dbReference>
<keyword evidence="9" id="KW-1185">Reference proteome</keyword>
<keyword evidence="2" id="KW-0677">Repeat</keyword>
<dbReference type="SUPFAM" id="SSF52058">
    <property type="entry name" value="L domain-like"/>
    <property type="match status" value="1"/>
</dbReference>
<organism evidence="8 9">
    <name type="scientific">Chaetoceros tenuissimus</name>
    <dbReference type="NCBI Taxonomy" id="426638"/>
    <lineage>
        <taxon>Eukaryota</taxon>
        <taxon>Sar</taxon>
        <taxon>Stramenopiles</taxon>
        <taxon>Ochrophyta</taxon>
        <taxon>Bacillariophyta</taxon>
        <taxon>Coscinodiscophyceae</taxon>
        <taxon>Chaetocerotophycidae</taxon>
        <taxon>Chaetocerotales</taxon>
        <taxon>Chaetocerotaceae</taxon>
        <taxon>Chaetoceros</taxon>
    </lineage>
</organism>
<dbReference type="EMBL" id="BLLK01000047">
    <property type="protein sequence ID" value="GFH55023.1"/>
    <property type="molecule type" value="Genomic_DNA"/>
</dbReference>
<dbReference type="InterPro" id="IPR000742">
    <property type="entry name" value="EGF"/>
</dbReference>
<evidence type="ECO:0000313" key="8">
    <source>
        <dbReference type="EMBL" id="GFH55023.1"/>
    </source>
</evidence>
<evidence type="ECO:0000256" key="2">
    <source>
        <dbReference type="ARBA" id="ARBA00022737"/>
    </source>
</evidence>
<sequence length="1196" mass="122316">MLLSKGYALAILASISSIAHIDCVQAKNASVLRREYGRNSKVRTGKRSGLRFVPNSSHRALESPSKGKGSGDTETVSAPSKGKGSGDIIPAQEIGSGSGFTNKCYDYLLDIASDTVNIQDASAPTKGSYSGKGKSSSLRAPQRRLSSSNGSSKGSTSGTDKSAENLENVASSIDQYGQCVEKVVKDLIERSSMLQIADEDQATEREILIELLYSLQGDTAAMMDSLATQPHCNLDWVSCDETSGLVTKIVLTDLKGVLPSNIEELSSLLKLDLTGTDLSFDNNLFTKLPERIEKILFSGISYKPTDEDLGALTDLAYLTDFVYNDNSITHELAYLPFSSNVKRVFLKDNLMTCLPVFGESTKLEILSVENNDIYAINIACSTFDEATEFQFIITKNENVIKESLSSFCGCETVVSLEDHEFLIHDNFQCEDGEVIESDPEENIEETPEEAPASGSSKSAPKSERSEGTKSNEIDSGKSGSAASSSSESAGGSGESLPGSGTSDSGKSGSAASSSSESAGGSGESLPGSGTSDSDKSGSATSSKTSSVSPEKLPSGSTSGSDKSGSATSSKTSSVSPEKLPSGSTSSSDKSGSATASQEASSASSLKSPSATSGSDKSGSAASSKASSASSLKSPSATSGSDKSGSATSSQEASSASSAKSPSGTSGSDKSGSATSSQEASSASSAKSPSGTSGSDKSGSATSSGPIDPEPVPVCAPGFSGTSCENSVCDNEDCSDNGSCSVNDSGAAVCGCDAGFSGTSCENSVCDNEDCSNHGSCSVNDSGASVCSCDAGYSGLACENSVCDNEDCSDNGSCSVDDYGAAVCGCDAGYSGLACENSVCDNEDCSDNGSCSVDDYGAAVCGCDAGYSGLACENSVCDDENCSDNGSCSVNDYGAAVCGCDAGYSGPSCENSVCDNEDCSNHGSCSVNDSGAAVCSCDAGYSGLACENSVCDNEDCSDNGSCSINDSGAAVCSCDAGFSGDICQSQDSPEPGDLFECIQPPEFDITAEQCSSTIGIQATNSNIAAGTVNLKMEYDEKDIAGVLTPGFYYSLTANIVGSGDCTVIPYEDPATEEGKSCENMKSQIGSTTESGELWSEAILTYRLGGYEEKCCIDEIDVSGENILIDHGFVAGFDTEFTVAIHFDLLLEGCGDDDDGPQTAWAMHPVGDCPLSDPDYLVVASRHGWGKAVVFKTPASAS</sequence>
<evidence type="ECO:0000259" key="7">
    <source>
        <dbReference type="PROSITE" id="PS50026"/>
    </source>
</evidence>
<dbReference type="PANTHER" id="PTHR12916:SF9">
    <property type="entry name" value="NEUROGENIC LOCUS NOTCH HOMOLOG PROTEIN 1-RELATED"/>
    <property type="match status" value="1"/>
</dbReference>
<evidence type="ECO:0000256" key="1">
    <source>
        <dbReference type="ARBA" id="ARBA00022536"/>
    </source>
</evidence>
<name>A0AAD3H9L1_9STRA</name>
<feature type="compositionally biased region" description="Low complexity" evidence="5">
    <location>
        <begin position="126"/>
        <end position="137"/>
    </location>
</feature>
<evidence type="ECO:0000256" key="6">
    <source>
        <dbReference type="SAM" id="SignalP"/>
    </source>
</evidence>
<feature type="disulfide bond" evidence="4">
    <location>
        <begin position="973"/>
        <end position="982"/>
    </location>
</feature>
<keyword evidence="6" id="KW-0732">Signal</keyword>